<dbReference type="NCBIfam" id="NF005576">
    <property type="entry name" value="PRK07261.1"/>
    <property type="match status" value="1"/>
</dbReference>
<dbReference type="Proteomes" id="UP000005388">
    <property type="component" value="Unassembled WGS sequence"/>
</dbReference>
<protein>
    <submittedName>
        <fullName evidence="1">Topology modulation protein</fullName>
    </submittedName>
</protein>
<dbReference type="SUPFAM" id="SSF52540">
    <property type="entry name" value="P-loop containing nucleoside triphosphate hydrolases"/>
    <property type="match status" value="1"/>
</dbReference>
<dbReference type="EMBL" id="AEUZ02000001">
    <property type="protein sequence ID" value="EHJ57299.1"/>
    <property type="molecule type" value="Genomic_DNA"/>
</dbReference>
<dbReference type="PANTHER" id="PTHR37816:SF3">
    <property type="entry name" value="MODULATES DNA TOPOLOGY"/>
    <property type="match status" value="1"/>
</dbReference>
<organism evidence="1 2">
    <name type="scientific">Streptococcus urinalis 2285-97</name>
    <dbReference type="NCBI Taxonomy" id="764291"/>
    <lineage>
        <taxon>Bacteria</taxon>
        <taxon>Bacillati</taxon>
        <taxon>Bacillota</taxon>
        <taxon>Bacilli</taxon>
        <taxon>Lactobacillales</taxon>
        <taxon>Streptococcaceae</taxon>
        <taxon>Streptococcus</taxon>
    </lineage>
</organism>
<evidence type="ECO:0000313" key="2">
    <source>
        <dbReference type="Proteomes" id="UP000005388"/>
    </source>
</evidence>
<dbReference type="Gene3D" id="3.40.50.300">
    <property type="entry name" value="P-loop containing nucleotide triphosphate hydrolases"/>
    <property type="match status" value="1"/>
</dbReference>
<dbReference type="InterPro" id="IPR027417">
    <property type="entry name" value="P-loop_NTPase"/>
</dbReference>
<proteinExistence type="predicted"/>
<dbReference type="STRING" id="764291.STRUR_2037"/>
<evidence type="ECO:0000313" key="1">
    <source>
        <dbReference type="EMBL" id="EHJ57299.1"/>
    </source>
</evidence>
<name>G5KE99_9STRE</name>
<dbReference type="AlphaFoldDB" id="G5KE99"/>
<reference evidence="1 2" key="1">
    <citation type="journal article" date="2014" name="Int. J. Syst. Evol. Microbiol.">
        <title>Phylogenomics and the dynamic genome evolution of the genus Streptococcus.</title>
        <authorList>
            <consortium name="The Broad Institute Genome Sequencing Platform"/>
            <person name="Richards V.P."/>
            <person name="Palmer S.R."/>
            <person name="Pavinski Bitar P.D."/>
            <person name="Qin X."/>
            <person name="Weinstock G.M."/>
            <person name="Highlander S.K."/>
            <person name="Town C.D."/>
            <person name="Burne R.A."/>
            <person name="Stanhope M.J."/>
        </authorList>
    </citation>
    <scope>NUCLEOTIDE SEQUENCE [LARGE SCALE GENOMIC DNA]</scope>
    <source>
        <strain evidence="1 2">2285-97</strain>
    </source>
</reference>
<dbReference type="eggNOG" id="COG0563">
    <property type="taxonomic scope" value="Bacteria"/>
</dbReference>
<accession>G5KE99</accession>
<sequence length="174" mass="21070">MKIAIIGYSGSGKSTLARHLGQYYDCQPIHLDKLHFSSGWHERNNQEMSNDLSPILQKEQWNIEGNYNQCLYEERMMLADRIIFLNGQRFYCLWRVFKRYLAFHNKTRPDMADNCPERFDLNFIKWILWDGRTMKRKKNYLSVKHQYPQKLITLKNQKEIDLFLKTITQKDNHY</sequence>
<dbReference type="PANTHER" id="PTHR37816">
    <property type="entry name" value="YALI0E33011P"/>
    <property type="match status" value="1"/>
</dbReference>
<dbReference type="InterPro" id="IPR052922">
    <property type="entry name" value="Cytidylate_Kinase-2"/>
</dbReference>
<comment type="caution">
    <text evidence="1">The sequence shown here is derived from an EMBL/GenBank/DDBJ whole genome shotgun (WGS) entry which is preliminary data.</text>
</comment>
<keyword evidence="2" id="KW-1185">Reference proteome</keyword>
<dbReference type="RefSeq" id="WP_006740014.1">
    <property type="nucleotide sequence ID" value="NZ_AEUZ02000001.1"/>
</dbReference>
<gene>
    <name evidence="1" type="ORF">STRUR_2037</name>
</gene>